<sequence length="280" mass="28478">MSRLLLGAALALLPFGAAAQERVLAIGGSVTEIVYMLGEQHRLVGRDTTSSYPPEAEALPDVGYMRQLSPEGVLSVSPELILMEAGAGPAETLDTLASAGVKTVTVPDEFSPAGVLAKVRSVAEALGVPEKGEALAADLDARMQETLAKVAAESGTAPQVLFILGNSGGRLMGAGRDTAAAAMIELAGGVSAIDSFAGYKALTDEAIAVAAPDVILAMERGEGAGAHGSDEYITHPALAQTPAGQGEHVVRMPGMFLLGFGPRTPEAIAALHAALYPDAP</sequence>
<feature type="signal peptide" evidence="1">
    <location>
        <begin position="1"/>
        <end position="19"/>
    </location>
</feature>
<dbReference type="PROSITE" id="PS50983">
    <property type="entry name" value="FE_B12_PBP"/>
    <property type="match status" value="1"/>
</dbReference>
<gene>
    <name evidence="3" type="ORF">AKL17_1512</name>
</gene>
<feature type="chain" id="PRO_5007811425" evidence="1">
    <location>
        <begin position="20"/>
        <end position="280"/>
    </location>
</feature>
<protein>
    <submittedName>
        <fullName evidence="3">Hemin ABC transporter periplasmic hemin-binding protein</fullName>
    </submittedName>
</protein>
<dbReference type="SUPFAM" id="SSF53807">
    <property type="entry name" value="Helical backbone' metal receptor"/>
    <property type="match status" value="1"/>
</dbReference>
<organism evidence="3 4">
    <name type="scientific">Frigidibacter mobilis</name>
    <dbReference type="NCBI Taxonomy" id="1335048"/>
    <lineage>
        <taxon>Bacteria</taxon>
        <taxon>Pseudomonadati</taxon>
        <taxon>Pseudomonadota</taxon>
        <taxon>Alphaproteobacteria</taxon>
        <taxon>Rhodobacterales</taxon>
        <taxon>Paracoccaceae</taxon>
        <taxon>Frigidibacter</taxon>
    </lineage>
</organism>
<evidence type="ECO:0000256" key="1">
    <source>
        <dbReference type="SAM" id="SignalP"/>
    </source>
</evidence>
<dbReference type="Proteomes" id="UP000076128">
    <property type="component" value="Chromosome"/>
</dbReference>
<dbReference type="OrthoDB" id="9797736at2"/>
<dbReference type="AlphaFoldDB" id="A0A159Z1E0"/>
<dbReference type="PANTHER" id="PTHR30535">
    <property type="entry name" value="VITAMIN B12-BINDING PROTEIN"/>
    <property type="match status" value="1"/>
</dbReference>
<dbReference type="EMBL" id="CP012661">
    <property type="protein sequence ID" value="AMY68765.1"/>
    <property type="molecule type" value="Genomic_DNA"/>
</dbReference>
<dbReference type="Gene3D" id="3.40.50.1980">
    <property type="entry name" value="Nitrogenase molybdenum iron protein domain"/>
    <property type="match status" value="2"/>
</dbReference>
<dbReference type="InterPro" id="IPR050902">
    <property type="entry name" value="ABC_Transporter_SBP"/>
</dbReference>
<dbReference type="CDD" id="cd01149">
    <property type="entry name" value="HutB"/>
    <property type="match status" value="1"/>
</dbReference>
<reference evidence="3 4" key="1">
    <citation type="submission" date="2015-09" db="EMBL/GenBank/DDBJ databases">
        <title>Complete genome sequence of Defluviimonas alba cai42t isolated from an oilfield in Xinjiang.</title>
        <authorList>
            <person name="Geng S."/>
            <person name="Pan X."/>
            <person name="Wu X."/>
        </authorList>
    </citation>
    <scope>NUCLEOTIDE SEQUENCE [LARGE SCALE GENOMIC DNA]</scope>
    <source>
        <strain evidence="4">cai42</strain>
    </source>
</reference>
<keyword evidence="1" id="KW-0732">Signal</keyword>
<evidence type="ECO:0000313" key="3">
    <source>
        <dbReference type="EMBL" id="AMY68765.1"/>
    </source>
</evidence>
<keyword evidence="4" id="KW-1185">Reference proteome</keyword>
<dbReference type="PANTHER" id="PTHR30535:SF4">
    <property type="entry name" value="HEMIN-BINDING PERIPLASMIC PROTEIN HMUT"/>
    <property type="match status" value="1"/>
</dbReference>
<dbReference type="Pfam" id="PF01497">
    <property type="entry name" value="Peripla_BP_2"/>
    <property type="match status" value="1"/>
</dbReference>
<dbReference type="RefSeq" id="WP_066811947.1">
    <property type="nucleotide sequence ID" value="NZ_CP012661.1"/>
</dbReference>
<dbReference type="PATRIC" id="fig|1335048.3.peg.1574"/>
<accession>A0A159Z1E0</accession>
<dbReference type="STRING" id="1335048.AKL17_1512"/>
<name>A0A159Z1E0_9RHOB</name>
<evidence type="ECO:0000313" key="4">
    <source>
        <dbReference type="Proteomes" id="UP000076128"/>
    </source>
</evidence>
<feature type="domain" description="Fe/B12 periplasmic-binding" evidence="2">
    <location>
        <begin position="22"/>
        <end position="279"/>
    </location>
</feature>
<proteinExistence type="predicted"/>
<dbReference type="KEGG" id="daa:AKL17_1512"/>
<evidence type="ECO:0000259" key="2">
    <source>
        <dbReference type="PROSITE" id="PS50983"/>
    </source>
</evidence>
<dbReference type="InterPro" id="IPR002491">
    <property type="entry name" value="ABC_transptr_periplasmic_BD"/>
</dbReference>